<sequence length="203" mass="23137">MSLEQSYKKFEEGILFVNSLITNAHQEPVVNDIKNFIVESAFLKMFIYWESYLEETLLKYLSGNTGLVEPLPLRYLSPIDELHANKMIIGTQKYVDWANVEIVKRISKLFIENGEPFNVSLSSIQDSLNDLKVIRNNTAHISSTTNAAFLSIVRRKIPNWAGSSISVSDFLMMNSHEDAQKTILQTYQDSLLIAGEIIKNCDR</sequence>
<dbReference type="AlphaFoldDB" id="A0A2K1QCU4"/>
<proteinExistence type="predicted"/>
<evidence type="ECO:0008006" key="3">
    <source>
        <dbReference type="Google" id="ProtNLM"/>
    </source>
</evidence>
<dbReference type="RefSeq" id="WP_103058321.1">
    <property type="nucleotide sequence ID" value="NZ_BSOF01000026.1"/>
</dbReference>
<gene>
    <name evidence="1" type="ORF">COO59_02720</name>
</gene>
<keyword evidence="2" id="KW-1185">Reference proteome</keyword>
<accession>A0A2K1QCU4</accession>
<name>A0A2K1QCU4_9GAMM</name>
<organism evidence="1 2">
    <name type="scientific">Mixta theicola</name>
    <dbReference type="NCBI Taxonomy" id="1458355"/>
    <lineage>
        <taxon>Bacteria</taxon>
        <taxon>Pseudomonadati</taxon>
        <taxon>Pseudomonadota</taxon>
        <taxon>Gammaproteobacteria</taxon>
        <taxon>Enterobacterales</taxon>
        <taxon>Erwiniaceae</taxon>
        <taxon>Mixta</taxon>
    </lineage>
</organism>
<dbReference type="Proteomes" id="UP000236345">
    <property type="component" value="Unassembled WGS sequence"/>
</dbReference>
<protein>
    <recommendedName>
        <fullName evidence="3">RiboL-PSP-HEPN domain-containing protein</fullName>
    </recommendedName>
</protein>
<reference evidence="2" key="1">
    <citation type="submission" date="2017-09" db="EMBL/GenBank/DDBJ databases">
        <authorList>
            <person name="Palmer M."/>
            <person name="Steenkamp E.T."/>
            <person name="Coetzee M.P."/>
            <person name="Avontuur J.R."/>
            <person name="Van Zyl E."/>
            <person name="Chan W.-Y."/>
            <person name="Blom J."/>
            <person name="Venter S.N."/>
        </authorList>
    </citation>
    <scope>NUCLEOTIDE SEQUENCE [LARGE SCALE GENOMIC DNA]</scope>
    <source>
        <strain evidence="2">QC88-366</strain>
    </source>
</reference>
<comment type="caution">
    <text evidence="1">The sequence shown here is derived from an EMBL/GenBank/DDBJ whole genome shotgun (WGS) entry which is preliminary data.</text>
</comment>
<evidence type="ECO:0000313" key="2">
    <source>
        <dbReference type="Proteomes" id="UP000236345"/>
    </source>
</evidence>
<dbReference type="EMBL" id="NWUO01000002">
    <property type="protein sequence ID" value="PNS12851.1"/>
    <property type="molecule type" value="Genomic_DNA"/>
</dbReference>
<dbReference type="OrthoDB" id="7058882at2"/>
<evidence type="ECO:0000313" key="1">
    <source>
        <dbReference type="EMBL" id="PNS12851.1"/>
    </source>
</evidence>